<dbReference type="GO" id="GO:0031969">
    <property type="term" value="C:chloroplast membrane"/>
    <property type="evidence" value="ECO:0007669"/>
    <property type="project" value="TreeGrafter"/>
</dbReference>
<sequence>MAAPLSLKGPVLCVHPLPKTAATIPVAARGVAQQCRRGRWWGPGILHRRIGPAGRPPAAGSRADDSSAPYDMTVESALKLLGVSESASFDDILRAKNAVLASCKDDGETAAQVEAAYDMLLMQRLSQRRAGKVANSSIRYADVKPIRSTVTGAMPEWLQKMVKNIPVSVESPSANNLGIQAGVYGALMVSTFVSGASPTSAGQYIGADVSGLLLATSFGASLYFLSKKRMSLGNSLMAPLPTLPLLHMSISTQNPPLSNYLMEELNSHWRTPIVFGEPWAGLVWILTWFNPSTKVGSSIGKAAVITIGGIAVGAVIGSAVEHWLQVDIVPFYGIHSPAVIVSEFILFSQFLLSVYLR</sequence>
<reference evidence="3" key="1">
    <citation type="submission" date="2022-05" db="EMBL/GenBank/DDBJ databases">
        <title>The Musa troglodytarum L. genome provides insights into the mechanism of non-climacteric behaviour and enrichment of carotenoids.</title>
        <authorList>
            <person name="Wang J."/>
        </authorList>
    </citation>
    <scope>NUCLEOTIDE SEQUENCE</scope>
    <source>
        <tissue evidence="3">Leaf</tissue>
    </source>
</reference>
<dbReference type="AlphaFoldDB" id="A0A9E7I487"/>
<protein>
    <submittedName>
        <fullName evidence="3">Uncharacterized protein</fullName>
    </submittedName>
</protein>
<dbReference type="EMBL" id="CP097510">
    <property type="protein sequence ID" value="URE41664.1"/>
    <property type="molecule type" value="Genomic_DNA"/>
</dbReference>
<proteinExistence type="predicted"/>
<feature type="region of interest" description="Disordered" evidence="1">
    <location>
        <begin position="48"/>
        <end position="67"/>
    </location>
</feature>
<organism evidence="3 4">
    <name type="scientific">Musa troglodytarum</name>
    <name type="common">fe'i banana</name>
    <dbReference type="NCBI Taxonomy" id="320322"/>
    <lineage>
        <taxon>Eukaryota</taxon>
        <taxon>Viridiplantae</taxon>
        <taxon>Streptophyta</taxon>
        <taxon>Embryophyta</taxon>
        <taxon>Tracheophyta</taxon>
        <taxon>Spermatophyta</taxon>
        <taxon>Magnoliopsida</taxon>
        <taxon>Liliopsida</taxon>
        <taxon>Zingiberales</taxon>
        <taxon>Musaceae</taxon>
        <taxon>Musa</taxon>
    </lineage>
</organism>
<keyword evidence="2" id="KW-0472">Membrane</keyword>
<feature type="transmembrane region" description="Helical" evidence="2">
    <location>
        <begin position="302"/>
        <end position="320"/>
    </location>
</feature>
<dbReference type="PANTHER" id="PTHR33372:SF10">
    <property type="entry name" value="OS03G0137300 PROTEIN"/>
    <property type="match status" value="1"/>
</dbReference>
<keyword evidence="2" id="KW-1133">Transmembrane helix</keyword>
<accession>A0A9E7I487</accession>
<evidence type="ECO:0000256" key="1">
    <source>
        <dbReference type="SAM" id="MobiDB-lite"/>
    </source>
</evidence>
<dbReference type="OrthoDB" id="513574at2759"/>
<evidence type="ECO:0000256" key="2">
    <source>
        <dbReference type="SAM" id="Phobius"/>
    </source>
</evidence>
<dbReference type="InterPro" id="IPR021788">
    <property type="entry name" value="CPP1-like"/>
</dbReference>
<dbReference type="Proteomes" id="UP001055439">
    <property type="component" value="Chromosome 8"/>
</dbReference>
<evidence type="ECO:0000313" key="4">
    <source>
        <dbReference type="Proteomes" id="UP001055439"/>
    </source>
</evidence>
<keyword evidence="4" id="KW-1185">Reference proteome</keyword>
<gene>
    <name evidence="3" type="ORF">MUK42_18271</name>
</gene>
<feature type="compositionally biased region" description="Low complexity" evidence="1">
    <location>
        <begin position="51"/>
        <end position="60"/>
    </location>
</feature>
<feature type="transmembrane region" description="Helical" evidence="2">
    <location>
        <begin position="332"/>
        <end position="356"/>
    </location>
</feature>
<evidence type="ECO:0000313" key="3">
    <source>
        <dbReference type="EMBL" id="URE41664.1"/>
    </source>
</evidence>
<dbReference type="PANTHER" id="PTHR33372">
    <property type="match status" value="1"/>
</dbReference>
<name>A0A9E7I487_9LILI</name>
<dbReference type="Pfam" id="PF11833">
    <property type="entry name" value="CPP1-like"/>
    <property type="match status" value="2"/>
</dbReference>
<keyword evidence="2" id="KW-0812">Transmembrane</keyword>
<feature type="transmembrane region" description="Helical" evidence="2">
    <location>
        <begin position="204"/>
        <end position="225"/>
    </location>
</feature>